<comment type="subcellular location">
    <subcellularLocation>
        <location evidence="1 9">Cell inner membrane</location>
        <topology evidence="1 9">Single-pass membrane protein</topology>
    </subcellularLocation>
</comment>
<feature type="transmembrane region" description="Helical" evidence="9">
    <location>
        <begin position="36"/>
        <end position="54"/>
    </location>
</feature>
<evidence type="ECO:0000256" key="2">
    <source>
        <dbReference type="ARBA" id="ARBA00009477"/>
    </source>
</evidence>
<proteinExistence type="inferred from homology"/>
<keyword evidence="8 9" id="KW-0472">Membrane</keyword>
<keyword evidence="10" id="KW-0175">Coiled coil</keyword>
<dbReference type="Gene3D" id="2.40.50.100">
    <property type="match status" value="1"/>
</dbReference>
<sequence length="466" mass="52490">MDNLQNPKKLPNKHDVEFVDETSSASLLNTAFRARLLLWVMFLFFVSALVWAYFAELDEVTVGTGKIIPSSQVQVVQNLEGGILREIYIKEGDVVEQGQALMRIDDTKFRSDYREQEQNVFTLSSDIIRLKAEQQSVKVLKDNNVPWQEQVSIDMVELEYSEEFRQQHSMQISAETARYKQGIAGLNNQLLIMAQQIQQKEQELVEINSKVKHLQRAYGLVRKEINLTRPLAKEGVVSEVEIIQLERDLNNTASELESAKLSIPKIKSSIKETISKRREMALEYRRKVLEQLDEAEGKMASLSEVQVGLKDRVSRTNVISPVKGKVKTININTLGGVIKPGMDLVEIVPLEDNLLVEAKILPKDIAFLRPGLHAVVKLTAYDFAIYGGLSGTLEHISADTIMDEEGNSFYLIRVRTEQGNIGVGDSQLPIIPGMLASVDVMTGKKSVLDYLLKPILRAKQSALRER</sequence>
<dbReference type="InterPro" id="IPR006144">
    <property type="entry name" value="Secretion_HlyD_CS"/>
</dbReference>
<dbReference type="Proteomes" id="UP001201273">
    <property type="component" value="Unassembled WGS sequence"/>
</dbReference>
<evidence type="ECO:0000313" key="13">
    <source>
        <dbReference type="EMBL" id="MCE2596540.1"/>
    </source>
</evidence>
<feature type="domain" description="AprE-like long alpha-helical hairpin" evidence="11">
    <location>
        <begin position="110"/>
        <end position="311"/>
    </location>
</feature>
<dbReference type="Gene3D" id="2.40.30.170">
    <property type="match status" value="1"/>
</dbReference>
<dbReference type="RefSeq" id="WP_233054175.1">
    <property type="nucleotide sequence ID" value="NZ_JAIMJA010000020.1"/>
</dbReference>
<dbReference type="InterPro" id="IPR010129">
    <property type="entry name" value="T1SS_HlyD"/>
</dbReference>
<dbReference type="Pfam" id="PF26002">
    <property type="entry name" value="Beta-barrel_AprE"/>
    <property type="match status" value="1"/>
</dbReference>
<dbReference type="Pfam" id="PF25994">
    <property type="entry name" value="HH_AprE"/>
    <property type="match status" value="1"/>
</dbReference>
<evidence type="ECO:0000256" key="4">
    <source>
        <dbReference type="ARBA" id="ARBA00022475"/>
    </source>
</evidence>
<dbReference type="SUPFAM" id="SSF111369">
    <property type="entry name" value="HlyD-like secretion proteins"/>
    <property type="match status" value="1"/>
</dbReference>
<keyword evidence="3 9" id="KW-0813">Transport</keyword>
<comment type="similarity">
    <text evidence="2 9">Belongs to the membrane fusion protein (MFP) (TC 8.A.1) family.</text>
</comment>
<evidence type="ECO:0000313" key="14">
    <source>
        <dbReference type="Proteomes" id="UP001201273"/>
    </source>
</evidence>
<evidence type="ECO:0000259" key="11">
    <source>
        <dbReference type="Pfam" id="PF25994"/>
    </source>
</evidence>
<evidence type="ECO:0000256" key="3">
    <source>
        <dbReference type="ARBA" id="ARBA00022448"/>
    </source>
</evidence>
<name>A0ABS8WGP9_9GAMM</name>
<dbReference type="EMBL" id="JAIMJA010000020">
    <property type="protein sequence ID" value="MCE2596540.1"/>
    <property type="molecule type" value="Genomic_DNA"/>
</dbReference>
<gene>
    <name evidence="13" type="ORF">K6Y31_17225</name>
</gene>
<dbReference type="PANTHER" id="PTHR30386">
    <property type="entry name" value="MEMBRANE FUSION SUBUNIT OF EMRAB-TOLC MULTIDRUG EFFLUX PUMP"/>
    <property type="match status" value="1"/>
</dbReference>
<reference evidence="13 14" key="1">
    <citation type="journal article" date="2022" name="Environ. Microbiol. Rep.">
        <title>Eco-phylogenetic analyses reveal divergent evolution of vitamin B12 metabolism in the marine bacterial family 'Psychromonadaceae'.</title>
        <authorList>
            <person name="Jin X."/>
            <person name="Yang Y."/>
            <person name="Cao H."/>
            <person name="Gao B."/>
            <person name="Zhao Z."/>
        </authorList>
    </citation>
    <scope>NUCLEOTIDE SEQUENCE [LARGE SCALE GENOMIC DNA]</scope>
    <source>
        <strain evidence="13 14">MKS20</strain>
    </source>
</reference>
<dbReference type="PROSITE" id="PS00543">
    <property type="entry name" value="HLYD_FAMILY"/>
    <property type="match status" value="1"/>
</dbReference>
<evidence type="ECO:0000256" key="8">
    <source>
        <dbReference type="ARBA" id="ARBA00023136"/>
    </source>
</evidence>
<keyword evidence="4 9" id="KW-1003">Cell membrane</keyword>
<dbReference type="NCBIfam" id="TIGR01843">
    <property type="entry name" value="type_I_hlyD"/>
    <property type="match status" value="1"/>
</dbReference>
<keyword evidence="7 9" id="KW-1133">Transmembrane helix</keyword>
<dbReference type="InterPro" id="IPR058982">
    <property type="entry name" value="Beta-barrel_AprE"/>
</dbReference>
<feature type="coiled-coil region" evidence="10">
    <location>
        <begin position="183"/>
        <end position="217"/>
    </location>
</feature>
<evidence type="ECO:0000256" key="1">
    <source>
        <dbReference type="ARBA" id="ARBA00004377"/>
    </source>
</evidence>
<dbReference type="PRINTS" id="PR01490">
    <property type="entry name" value="RTXTOXIND"/>
</dbReference>
<evidence type="ECO:0000256" key="9">
    <source>
        <dbReference type="RuleBase" id="RU365093"/>
    </source>
</evidence>
<evidence type="ECO:0000256" key="6">
    <source>
        <dbReference type="ARBA" id="ARBA00022692"/>
    </source>
</evidence>
<dbReference type="InterPro" id="IPR050739">
    <property type="entry name" value="MFP"/>
</dbReference>
<keyword evidence="5 9" id="KW-0997">Cell inner membrane</keyword>
<feature type="coiled-coil region" evidence="10">
    <location>
        <begin position="242"/>
        <end position="305"/>
    </location>
</feature>
<accession>A0ABS8WGP9</accession>
<comment type="caution">
    <text evidence="13">The sequence shown here is derived from an EMBL/GenBank/DDBJ whole genome shotgun (WGS) entry which is preliminary data.</text>
</comment>
<dbReference type="PANTHER" id="PTHR30386:SF26">
    <property type="entry name" value="TRANSPORT PROTEIN COMB"/>
    <property type="match status" value="1"/>
</dbReference>
<evidence type="ECO:0000256" key="7">
    <source>
        <dbReference type="ARBA" id="ARBA00022989"/>
    </source>
</evidence>
<evidence type="ECO:0000259" key="12">
    <source>
        <dbReference type="Pfam" id="PF26002"/>
    </source>
</evidence>
<dbReference type="Gene3D" id="1.10.287.470">
    <property type="entry name" value="Helix hairpin bin"/>
    <property type="match status" value="1"/>
</dbReference>
<organism evidence="13 14">
    <name type="scientific">Motilimonas cestriensis</name>
    <dbReference type="NCBI Taxonomy" id="2742685"/>
    <lineage>
        <taxon>Bacteria</taxon>
        <taxon>Pseudomonadati</taxon>
        <taxon>Pseudomonadota</taxon>
        <taxon>Gammaproteobacteria</taxon>
        <taxon>Alteromonadales</taxon>
        <taxon>Alteromonadales genera incertae sedis</taxon>
        <taxon>Motilimonas</taxon>
    </lineage>
</organism>
<keyword evidence="14" id="KW-1185">Reference proteome</keyword>
<evidence type="ECO:0000256" key="5">
    <source>
        <dbReference type="ARBA" id="ARBA00022519"/>
    </source>
</evidence>
<evidence type="ECO:0000256" key="10">
    <source>
        <dbReference type="SAM" id="Coils"/>
    </source>
</evidence>
<dbReference type="InterPro" id="IPR058781">
    <property type="entry name" value="HH_AprE-like"/>
</dbReference>
<protein>
    <recommendedName>
        <fullName evidence="9">Membrane fusion protein (MFP) family protein</fullName>
    </recommendedName>
</protein>
<keyword evidence="6 9" id="KW-0812">Transmembrane</keyword>
<feature type="domain" description="AprE-like beta-barrel" evidence="12">
    <location>
        <begin position="354"/>
        <end position="443"/>
    </location>
</feature>